<protein>
    <recommendedName>
        <fullName evidence="4">Secreted protein</fullName>
    </recommendedName>
</protein>
<evidence type="ECO:0000256" key="1">
    <source>
        <dbReference type="SAM" id="SignalP"/>
    </source>
</evidence>
<name>A0A550CWW2_9AGAR</name>
<evidence type="ECO:0008006" key="4">
    <source>
        <dbReference type="Google" id="ProtNLM"/>
    </source>
</evidence>
<dbReference type="AlphaFoldDB" id="A0A550CWW2"/>
<sequence length="78" mass="8657">MLHLWVLLSLWRLVVGCCRILDSWSLLLLYSNILELAVATKDARRASTCTSRCAQFERELKSSGLSPTTTSSAESPSL</sequence>
<proteinExistence type="predicted"/>
<feature type="chain" id="PRO_5021853404" description="Secreted protein" evidence="1">
    <location>
        <begin position="17"/>
        <end position="78"/>
    </location>
</feature>
<gene>
    <name evidence="2" type="ORF">BD626DRAFT_473543</name>
</gene>
<organism evidence="2 3">
    <name type="scientific">Schizophyllum amplum</name>
    <dbReference type="NCBI Taxonomy" id="97359"/>
    <lineage>
        <taxon>Eukaryota</taxon>
        <taxon>Fungi</taxon>
        <taxon>Dikarya</taxon>
        <taxon>Basidiomycota</taxon>
        <taxon>Agaricomycotina</taxon>
        <taxon>Agaricomycetes</taxon>
        <taxon>Agaricomycetidae</taxon>
        <taxon>Agaricales</taxon>
        <taxon>Schizophyllaceae</taxon>
        <taxon>Schizophyllum</taxon>
    </lineage>
</organism>
<comment type="caution">
    <text evidence="2">The sequence shown here is derived from an EMBL/GenBank/DDBJ whole genome shotgun (WGS) entry which is preliminary data.</text>
</comment>
<evidence type="ECO:0000313" key="3">
    <source>
        <dbReference type="Proteomes" id="UP000320762"/>
    </source>
</evidence>
<reference evidence="2 3" key="1">
    <citation type="journal article" date="2019" name="New Phytol.">
        <title>Comparative genomics reveals unique wood-decay strategies and fruiting body development in the Schizophyllaceae.</title>
        <authorList>
            <person name="Almasi E."/>
            <person name="Sahu N."/>
            <person name="Krizsan K."/>
            <person name="Balint B."/>
            <person name="Kovacs G.M."/>
            <person name="Kiss B."/>
            <person name="Cseklye J."/>
            <person name="Drula E."/>
            <person name="Henrissat B."/>
            <person name="Nagy I."/>
            <person name="Chovatia M."/>
            <person name="Adam C."/>
            <person name="LaButti K."/>
            <person name="Lipzen A."/>
            <person name="Riley R."/>
            <person name="Grigoriev I.V."/>
            <person name="Nagy L.G."/>
        </authorList>
    </citation>
    <scope>NUCLEOTIDE SEQUENCE [LARGE SCALE GENOMIC DNA]</scope>
    <source>
        <strain evidence="2 3">NL-1724</strain>
    </source>
</reference>
<keyword evidence="3" id="KW-1185">Reference proteome</keyword>
<accession>A0A550CWW2</accession>
<evidence type="ECO:0000313" key="2">
    <source>
        <dbReference type="EMBL" id="TRM69279.1"/>
    </source>
</evidence>
<dbReference type="Proteomes" id="UP000320762">
    <property type="component" value="Unassembled WGS sequence"/>
</dbReference>
<dbReference type="EMBL" id="VDMD01000001">
    <property type="protein sequence ID" value="TRM69279.1"/>
    <property type="molecule type" value="Genomic_DNA"/>
</dbReference>
<feature type="signal peptide" evidence="1">
    <location>
        <begin position="1"/>
        <end position="16"/>
    </location>
</feature>
<keyword evidence="1" id="KW-0732">Signal</keyword>